<dbReference type="Proteomes" id="UP000515917">
    <property type="component" value="Chromosome"/>
</dbReference>
<name>A0A7G3G758_9NEIS</name>
<keyword evidence="2" id="KW-1185">Reference proteome</keyword>
<proteinExistence type="predicted"/>
<gene>
    <name evidence="1" type="ORF">C1H71_05535</name>
</gene>
<dbReference type="EMBL" id="CP025781">
    <property type="protein sequence ID" value="QBC43066.1"/>
    <property type="molecule type" value="Genomic_DNA"/>
</dbReference>
<dbReference type="RefSeq" id="WP_130105673.1">
    <property type="nucleotide sequence ID" value="NZ_CP025781.1"/>
</dbReference>
<accession>A0A7G3G758</accession>
<evidence type="ECO:0000313" key="1">
    <source>
        <dbReference type="EMBL" id="QBC43066.1"/>
    </source>
</evidence>
<dbReference type="AlphaFoldDB" id="A0A7G3G758"/>
<reference evidence="1 2" key="1">
    <citation type="submission" date="2018-01" db="EMBL/GenBank/DDBJ databases">
        <title>Genome sequence of Iodobacter sp. strain PCH194 isolated from Indian Trans-Himalaya.</title>
        <authorList>
            <person name="Kumar V."/>
            <person name="Thakur V."/>
            <person name="Kumar S."/>
            <person name="Singh D."/>
        </authorList>
    </citation>
    <scope>NUCLEOTIDE SEQUENCE [LARGE SCALE GENOMIC DNA]</scope>
    <source>
        <strain evidence="1 2">PCH194</strain>
    </source>
</reference>
<protein>
    <submittedName>
        <fullName evidence="1">Uncharacterized protein</fullName>
    </submittedName>
</protein>
<organism evidence="1 2">
    <name type="scientific">Iodobacter fluviatilis</name>
    <dbReference type="NCBI Taxonomy" id="537"/>
    <lineage>
        <taxon>Bacteria</taxon>
        <taxon>Pseudomonadati</taxon>
        <taxon>Pseudomonadota</taxon>
        <taxon>Betaproteobacteria</taxon>
        <taxon>Neisseriales</taxon>
        <taxon>Chitinibacteraceae</taxon>
        <taxon>Iodobacter</taxon>
    </lineage>
</organism>
<sequence>MATQLLALGVIGVRLYERILTSPVQYSNELADHIVDEINYYLPMAPLQEKNVLFHLACEIHAALEECDKDINSIAGRHQVAVIVSRLIAQSKKYFHLYHD</sequence>
<dbReference type="KEGG" id="ifl:C1H71_05535"/>
<evidence type="ECO:0000313" key="2">
    <source>
        <dbReference type="Proteomes" id="UP000515917"/>
    </source>
</evidence>